<dbReference type="HAMAP" id="MF_00033">
    <property type="entry name" value="MurG"/>
    <property type="match status" value="1"/>
</dbReference>
<evidence type="ECO:0000256" key="4">
    <source>
        <dbReference type="ARBA" id="ARBA00022679"/>
    </source>
</evidence>
<feature type="domain" description="Glycosyl transferase family 28 C-terminal" evidence="12">
    <location>
        <begin position="187"/>
        <end position="350"/>
    </location>
</feature>
<keyword evidence="5 10" id="KW-0133">Cell shape</keyword>
<dbReference type="AlphaFoldDB" id="A0A9W6G108"/>
<proteinExistence type="inferred from homology"/>
<evidence type="ECO:0000256" key="5">
    <source>
        <dbReference type="ARBA" id="ARBA00022960"/>
    </source>
</evidence>
<dbReference type="InterPro" id="IPR007235">
    <property type="entry name" value="Glyco_trans_28_C"/>
</dbReference>
<dbReference type="GO" id="GO:0009252">
    <property type="term" value="P:peptidoglycan biosynthetic process"/>
    <property type="evidence" value="ECO:0007669"/>
    <property type="project" value="UniProtKB-UniRule"/>
</dbReference>
<dbReference type="Pfam" id="PF03033">
    <property type="entry name" value="Glyco_transf_28"/>
    <property type="match status" value="1"/>
</dbReference>
<dbReference type="CDD" id="cd03785">
    <property type="entry name" value="GT28_MurG"/>
    <property type="match status" value="1"/>
</dbReference>
<evidence type="ECO:0000256" key="3">
    <source>
        <dbReference type="ARBA" id="ARBA00022676"/>
    </source>
</evidence>
<evidence type="ECO:0000256" key="9">
    <source>
        <dbReference type="ARBA" id="ARBA00023316"/>
    </source>
</evidence>
<evidence type="ECO:0000256" key="2">
    <source>
        <dbReference type="ARBA" id="ARBA00022618"/>
    </source>
</evidence>
<dbReference type="Pfam" id="PF04101">
    <property type="entry name" value="Glyco_tran_28_C"/>
    <property type="match status" value="1"/>
</dbReference>
<dbReference type="EMBL" id="BSDS01000001">
    <property type="protein sequence ID" value="GLI38452.1"/>
    <property type="molecule type" value="Genomic_DNA"/>
</dbReference>
<dbReference type="EC" id="2.4.1.227" evidence="10"/>
<dbReference type="GO" id="GO:0008360">
    <property type="term" value="P:regulation of cell shape"/>
    <property type="evidence" value="ECO:0007669"/>
    <property type="project" value="UniProtKB-KW"/>
</dbReference>
<evidence type="ECO:0000256" key="8">
    <source>
        <dbReference type="ARBA" id="ARBA00023306"/>
    </source>
</evidence>
<evidence type="ECO:0000256" key="6">
    <source>
        <dbReference type="ARBA" id="ARBA00022984"/>
    </source>
</evidence>
<evidence type="ECO:0000259" key="11">
    <source>
        <dbReference type="Pfam" id="PF03033"/>
    </source>
</evidence>
<name>A0A9W6G108_9BACT</name>
<keyword evidence="3 10" id="KW-0328">Glycosyltransferase</keyword>
<comment type="pathway">
    <text evidence="10">Cell wall biogenesis; peptidoglycan biosynthesis.</text>
</comment>
<evidence type="ECO:0000313" key="14">
    <source>
        <dbReference type="Proteomes" id="UP001144352"/>
    </source>
</evidence>
<evidence type="ECO:0000256" key="1">
    <source>
        <dbReference type="ARBA" id="ARBA00022475"/>
    </source>
</evidence>
<dbReference type="PANTHER" id="PTHR21015">
    <property type="entry name" value="UDP-N-ACETYLGLUCOSAMINE--N-ACETYLMURAMYL-(PENTAPEPTIDE) PYROPHOSPHORYL-UNDECAPRENOL N-ACETYLGLUCOSAMINE TRANSFERASE 1"/>
    <property type="match status" value="1"/>
</dbReference>
<feature type="binding site" evidence="10">
    <location>
        <position position="193"/>
    </location>
    <ligand>
        <name>UDP-N-acetyl-alpha-D-glucosamine</name>
        <dbReference type="ChEBI" id="CHEBI:57705"/>
    </ligand>
</feature>
<keyword evidence="4 10" id="KW-0808">Transferase</keyword>
<keyword evidence="7 10" id="KW-0472">Membrane</keyword>
<dbReference type="Proteomes" id="UP001144352">
    <property type="component" value="Unassembled WGS sequence"/>
</dbReference>
<dbReference type="GO" id="GO:0071555">
    <property type="term" value="P:cell wall organization"/>
    <property type="evidence" value="ECO:0007669"/>
    <property type="project" value="UniProtKB-KW"/>
</dbReference>
<gene>
    <name evidence="10 13" type="primary">murG</name>
    <name evidence="13" type="ORF">GHYDROH2_19530</name>
</gene>
<dbReference type="GO" id="GO:0051301">
    <property type="term" value="P:cell division"/>
    <property type="evidence" value="ECO:0007669"/>
    <property type="project" value="UniProtKB-KW"/>
</dbReference>
<keyword evidence="2 10" id="KW-0132">Cell division</keyword>
<dbReference type="GO" id="GO:0005975">
    <property type="term" value="P:carbohydrate metabolic process"/>
    <property type="evidence" value="ECO:0007669"/>
    <property type="project" value="InterPro"/>
</dbReference>
<comment type="caution">
    <text evidence="10">Lacks conserved residue(s) required for the propagation of feature annotation.</text>
</comment>
<comment type="caution">
    <text evidence="13">The sequence shown here is derived from an EMBL/GenBank/DDBJ whole genome shotgun (WGS) entry which is preliminary data.</text>
</comment>
<evidence type="ECO:0000256" key="10">
    <source>
        <dbReference type="HAMAP-Rule" id="MF_00033"/>
    </source>
</evidence>
<comment type="similarity">
    <text evidence="10">Belongs to the glycosyltransferase 28 family. MurG subfamily.</text>
</comment>
<comment type="catalytic activity">
    <reaction evidence="10">
        <text>di-trans,octa-cis-undecaprenyl diphospho-N-acetyl-alpha-D-muramoyl-L-alanyl-D-glutamyl-meso-2,6-diaminopimeloyl-D-alanyl-D-alanine + UDP-N-acetyl-alpha-D-glucosamine = di-trans,octa-cis-undecaprenyl diphospho-[N-acetyl-alpha-D-glucosaminyl-(1-&gt;4)]-N-acetyl-alpha-D-muramoyl-L-alanyl-D-glutamyl-meso-2,6-diaminopimeloyl-D-alanyl-D-alanine + UDP + H(+)</text>
        <dbReference type="Rhea" id="RHEA:31227"/>
        <dbReference type="ChEBI" id="CHEBI:15378"/>
        <dbReference type="ChEBI" id="CHEBI:57705"/>
        <dbReference type="ChEBI" id="CHEBI:58223"/>
        <dbReference type="ChEBI" id="CHEBI:61387"/>
        <dbReference type="ChEBI" id="CHEBI:61388"/>
        <dbReference type="EC" id="2.4.1.227"/>
    </reaction>
</comment>
<comment type="function">
    <text evidence="10">Cell wall formation. Catalyzes the transfer of a GlcNAc subunit on undecaprenyl-pyrophosphoryl-MurNAc-pentapeptide (lipid intermediate I) to form undecaprenyl-pyrophosphoryl-MurNAc-(pentapeptide)GlcNAc (lipid intermediate II).</text>
</comment>
<dbReference type="GO" id="GO:0005886">
    <property type="term" value="C:plasma membrane"/>
    <property type="evidence" value="ECO:0007669"/>
    <property type="project" value="UniProtKB-SubCell"/>
</dbReference>
<dbReference type="InterPro" id="IPR006009">
    <property type="entry name" value="GlcNAc_MurG"/>
</dbReference>
<accession>A0A9W6G108</accession>
<feature type="binding site" evidence="10">
    <location>
        <position position="165"/>
    </location>
    <ligand>
        <name>UDP-N-acetyl-alpha-D-glucosamine</name>
        <dbReference type="ChEBI" id="CHEBI:57705"/>
    </ligand>
</feature>
<dbReference type="InterPro" id="IPR004276">
    <property type="entry name" value="GlycoTrans_28_N"/>
</dbReference>
<feature type="binding site" evidence="10">
    <location>
        <position position="248"/>
    </location>
    <ligand>
        <name>UDP-N-acetyl-alpha-D-glucosamine</name>
        <dbReference type="ChEBI" id="CHEBI:57705"/>
    </ligand>
</feature>
<keyword evidence="9 10" id="KW-0961">Cell wall biogenesis/degradation</keyword>
<feature type="binding site" evidence="10">
    <location>
        <position position="124"/>
    </location>
    <ligand>
        <name>UDP-N-acetyl-alpha-D-glucosamine</name>
        <dbReference type="ChEBI" id="CHEBI:57705"/>
    </ligand>
</feature>
<reference evidence="13" key="1">
    <citation type="submission" date="2022-12" db="EMBL/GenBank/DDBJ databases">
        <title>Reference genome sequencing for broad-spectrum identification of bacterial and archaeal isolates by mass spectrometry.</title>
        <authorList>
            <person name="Sekiguchi Y."/>
            <person name="Tourlousse D.M."/>
        </authorList>
    </citation>
    <scope>NUCLEOTIDE SEQUENCE</scope>
    <source>
        <strain evidence="13">H2</strain>
    </source>
</reference>
<feature type="binding site" evidence="10">
    <location>
        <position position="293"/>
    </location>
    <ligand>
        <name>UDP-N-acetyl-alpha-D-glucosamine</name>
        <dbReference type="ChEBI" id="CHEBI:57705"/>
    </ligand>
</feature>
<feature type="binding site" evidence="10">
    <location>
        <begin position="10"/>
        <end position="12"/>
    </location>
    <ligand>
        <name>UDP-N-acetyl-alpha-D-glucosamine</name>
        <dbReference type="ChEBI" id="CHEBI:57705"/>
    </ligand>
</feature>
<dbReference type="GO" id="GO:0050511">
    <property type="term" value="F:undecaprenyldiphospho-muramoylpentapeptide beta-N-acetylglucosaminyltransferase activity"/>
    <property type="evidence" value="ECO:0007669"/>
    <property type="project" value="UniProtKB-UniRule"/>
</dbReference>
<keyword evidence="8 10" id="KW-0131">Cell cycle</keyword>
<keyword evidence="14" id="KW-1185">Reference proteome</keyword>
<protein>
    <recommendedName>
        <fullName evidence="10">UDP-N-acetylglucosamine--N-acetylmuramyl-(pentapeptide) pyrophosphoryl-undecaprenol N-acetylglucosamine transferase</fullName>
        <ecNumber evidence="10">2.4.1.227</ecNumber>
    </recommendedName>
    <alternativeName>
        <fullName evidence="10">Undecaprenyl-PP-MurNAc-pentapeptide-UDPGlcNAc GlcNAc transferase</fullName>
    </alternativeName>
</protein>
<keyword evidence="1 10" id="KW-1003">Cell membrane</keyword>
<comment type="subcellular location">
    <subcellularLocation>
        <location evidence="10">Cell membrane</location>
        <topology evidence="10">Peripheral membrane protein</topology>
        <orientation evidence="10">Cytoplasmic side</orientation>
    </subcellularLocation>
</comment>
<dbReference type="PANTHER" id="PTHR21015:SF22">
    <property type="entry name" value="GLYCOSYLTRANSFERASE"/>
    <property type="match status" value="1"/>
</dbReference>
<dbReference type="SUPFAM" id="SSF53756">
    <property type="entry name" value="UDP-Glycosyltransferase/glycogen phosphorylase"/>
    <property type="match status" value="1"/>
</dbReference>
<keyword evidence="6 10" id="KW-0573">Peptidoglycan synthesis</keyword>
<dbReference type="Gene3D" id="3.40.50.2000">
    <property type="entry name" value="Glycogen Phosphorylase B"/>
    <property type="match status" value="2"/>
</dbReference>
<feature type="domain" description="Glycosyltransferase family 28 N-terminal" evidence="11">
    <location>
        <begin position="4"/>
        <end position="143"/>
    </location>
</feature>
<evidence type="ECO:0000259" key="12">
    <source>
        <dbReference type="Pfam" id="PF04101"/>
    </source>
</evidence>
<evidence type="ECO:0000256" key="7">
    <source>
        <dbReference type="ARBA" id="ARBA00023136"/>
    </source>
</evidence>
<evidence type="ECO:0000313" key="13">
    <source>
        <dbReference type="EMBL" id="GLI38452.1"/>
    </source>
</evidence>
<dbReference type="NCBIfam" id="TIGR01133">
    <property type="entry name" value="murG"/>
    <property type="match status" value="1"/>
</dbReference>
<organism evidence="13 14">
    <name type="scientific">Geobacter hydrogenophilus</name>
    <dbReference type="NCBI Taxonomy" id="40983"/>
    <lineage>
        <taxon>Bacteria</taxon>
        <taxon>Pseudomonadati</taxon>
        <taxon>Thermodesulfobacteriota</taxon>
        <taxon>Desulfuromonadia</taxon>
        <taxon>Geobacterales</taxon>
        <taxon>Geobacteraceae</taxon>
        <taxon>Geobacter</taxon>
    </lineage>
</organism>
<dbReference type="RefSeq" id="WP_214186448.1">
    <property type="nucleotide sequence ID" value="NZ_BSDS01000001.1"/>
</dbReference>
<sequence length="364" mass="39797">MRLLIAGGGTGGHLFPGIAVAEEFLSRKKGNEVLFVGTWRGIEARVLPKLGYRLECITAAGIRGKGSVARAKGLAKFLYGYAQSRKILKEFKPDLVLGVGGYASAPALLAARGMSIPRFIHEQNAIPGFTNKMLATVAERVFISLEESRKFFPEERTLLTGNPLRRQILEQVALAPQEERADDAFHLLVFGGSAGAHRINLIMGEVLPYLEDVKERLRITHQTGENDLEDVTSVYEEQGIAADVVAFIDSMADAYRWADLVVCRAGATTIAEITACGKPCIFIPYPHAVDDHQRRNAEALLKRGAGFVIIEQELSGEVLAKTIRDLMVDPARLKSVGEAAQGLARLDAAQVIVDEMMTSQRKEK</sequence>